<name>A0ACB9PXG9_BAUVA</name>
<comment type="caution">
    <text evidence="1">The sequence shown here is derived from an EMBL/GenBank/DDBJ whole genome shotgun (WGS) entry which is preliminary data.</text>
</comment>
<accession>A0ACB9PXG9</accession>
<gene>
    <name evidence="1" type="ORF">L6164_002159</name>
</gene>
<sequence>MSQRVEVDVDIDNRLEDMIHDIGVESFEWLYVFNELDNDVDKSFYPGCTKYTGLSEVLRLVNLKGKNGWTDTSITELLELFKDMLSNGNTPRNRNYKAKKILCQIGMKYKKIHTCPNDCILYMREFEGLGVSHYKQKNDASSSDVSTKRSP</sequence>
<protein>
    <submittedName>
        <fullName evidence="1">Uncharacterized protein</fullName>
    </submittedName>
</protein>
<reference evidence="1 2" key="1">
    <citation type="journal article" date="2022" name="DNA Res.">
        <title>Chromosomal-level genome assembly of the orchid tree Bauhinia variegata (Leguminosae; Cercidoideae) supports the allotetraploid origin hypothesis of Bauhinia.</title>
        <authorList>
            <person name="Zhong Y."/>
            <person name="Chen Y."/>
            <person name="Zheng D."/>
            <person name="Pang J."/>
            <person name="Liu Y."/>
            <person name="Luo S."/>
            <person name="Meng S."/>
            <person name="Qian L."/>
            <person name="Wei D."/>
            <person name="Dai S."/>
            <person name="Zhou R."/>
        </authorList>
    </citation>
    <scope>NUCLEOTIDE SEQUENCE [LARGE SCALE GENOMIC DNA]</scope>
    <source>
        <strain evidence="1">BV-YZ2020</strain>
    </source>
</reference>
<organism evidence="1 2">
    <name type="scientific">Bauhinia variegata</name>
    <name type="common">Purple orchid tree</name>
    <name type="synonym">Phanera variegata</name>
    <dbReference type="NCBI Taxonomy" id="167791"/>
    <lineage>
        <taxon>Eukaryota</taxon>
        <taxon>Viridiplantae</taxon>
        <taxon>Streptophyta</taxon>
        <taxon>Embryophyta</taxon>
        <taxon>Tracheophyta</taxon>
        <taxon>Spermatophyta</taxon>
        <taxon>Magnoliopsida</taxon>
        <taxon>eudicotyledons</taxon>
        <taxon>Gunneridae</taxon>
        <taxon>Pentapetalae</taxon>
        <taxon>rosids</taxon>
        <taxon>fabids</taxon>
        <taxon>Fabales</taxon>
        <taxon>Fabaceae</taxon>
        <taxon>Cercidoideae</taxon>
        <taxon>Cercideae</taxon>
        <taxon>Bauhiniinae</taxon>
        <taxon>Bauhinia</taxon>
    </lineage>
</organism>
<dbReference type="Proteomes" id="UP000828941">
    <property type="component" value="Chromosome 2"/>
</dbReference>
<proteinExistence type="predicted"/>
<evidence type="ECO:0000313" key="1">
    <source>
        <dbReference type="EMBL" id="KAI4353193.1"/>
    </source>
</evidence>
<evidence type="ECO:0000313" key="2">
    <source>
        <dbReference type="Proteomes" id="UP000828941"/>
    </source>
</evidence>
<keyword evidence="2" id="KW-1185">Reference proteome</keyword>
<dbReference type="EMBL" id="CM039427">
    <property type="protein sequence ID" value="KAI4353193.1"/>
    <property type="molecule type" value="Genomic_DNA"/>
</dbReference>